<dbReference type="SUPFAM" id="SSF111369">
    <property type="entry name" value="HlyD-like secretion proteins"/>
    <property type="match status" value="1"/>
</dbReference>
<evidence type="ECO:0000259" key="4">
    <source>
        <dbReference type="Pfam" id="PF25973"/>
    </source>
</evidence>
<dbReference type="InterPro" id="IPR058647">
    <property type="entry name" value="BSH_CzcB-like"/>
</dbReference>
<feature type="domain" description="CzcB-like barrel-sandwich hybrid" evidence="4">
    <location>
        <begin position="53"/>
        <end position="124"/>
    </location>
</feature>
<dbReference type="Pfam" id="PF25975">
    <property type="entry name" value="CzcB_C"/>
    <property type="match status" value="1"/>
</dbReference>
<accession>A0A1Y1SDV8</accession>
<dbReference type="GO" id="GO:0046914">
    <property type="term" value="F:transition metal ion binding"/>
    <property type="evidence" value="ECO:0007669"/>
    <property type="project" value="TreeGrafter"/>
</dbReference>
<dbReference type="InterPro" id="IPR051909">
    <property type="entry name" value="MFP_Cation_Efflux"/>
</dbReference>
<feature type="domain" description="CusB-like beta-barrel" evidence="3">
    <location>
        <begin position="128"/>
        <end position="197"/>
    </location>
</feature>
<dbReference type="EMBL" id="AQQV01000002">
    <property type="protein sequence ID" value="ORE87185.1"/>
    <property type="molecule type" value="Genomic_DNA"/>
</dbReference>
<comment type="similarity">
    <text evidence="1">Belongs to the membrane fusion protein (MFP) (TC 8.A.1) family.</text>
</comment>
<evidence type="ECO:0000259" key="3">
    <source>
        <dbReference type="Pfam" id="PF25954"/>
    </source>
</evidence>
<dbReference type="GO" id="GO:0030288">
    <property type="term" value="C:outer membrane-bounded periplasmic space"/>
    <property type="evidence" value="ECO:0007669"/>
    <property type="project" value="TreeGrafter"/>
</dbReference>
<evidence type="ECO:0000259" key="5">
    <source>
        <dbReference type="Pfam" id="PF25975"/>
    </source>
</evidence>
<evidence type="ECO:0000313" key="6">
    <source>
        <dbReference type="EMBL" id="ORE87185.1"/>
    </source>
</evidence>
<dbReference type="Pfam" id="PF25973">
    <property type="entry name" value="BSH_CzcB"/>
    <property type="match status" value="1"/>
</dbReference>
<dbReference type="AlphaFoldDB" id="A0A1Y1SDV8"/>
<evidence type="ECO:0000256" key="2">
    <source>
        <dbReference type="ARBA" id="ARBA00022448"/>
    </source>
</evidence>
<dbReference type="Gene3D" id="2.40.420.20">
    <property type="match status" value="1"/>
</dbReference>
<dbReference type="PANTHER" id="PTHR30097:SF4">
    <property type="entry name" value="SLR6042 PROTEIN"/>
    <property type="match status" value="1"/>
</dbReference>
<sequence>MASGEHEHDEQAASHIDEAMIDAMGLRMAVAGPGVLDVTRVLSGRVHVDPSRVSRVRPRFAGLIEAVDAALWSQVSKGQVLARIQSNDSLQSYDLRAPIGGWIVRREALVGEITGDEPLFVIADLSSLWIEFDVFDHDLDAVRVGQRVNIRGLHDDALGQGVIEQLSPLAIHIAQSVRARVVVDNREGQLRPGQYVSGEVIVSQQSYPLLVQQSAVQQLDGRAVVFEQSGDEFVARPVVLGARDADQVAVLDGLQAGARYVSGNSYLIKADIEKSGAAHHH</sequence>
<dbReference type="InterPro" id="IPR058792">
    <property type="entry name" value="Beta-barrel_RND_2"/>
</dbReference>
<evidence type="ECO:0000313" key="7">
    <source>
        <dbReference type="Proteomes" id="UP000192342"/>
    </source>
</evidence>
<dbReference type="Pfam" id="PF25954">
    <property type="entry name" value="Beta-barrel_RND_2"/>
    <property type="match status" value="1"/>
</dbReference>
<keyword evidence="2" id="KW-0813">Transport</keyword>
<gene>
    <name evidence="6" type="ORF">ATO7_09097</name>
</gene>
<dbReference type="PANTHER" id="PTHR30097">
    <property type="entry name" value="CATION EFFLUX SYSTEM PROTEIN CUSB"/>
    <property type="match status" value="1"/>
</dbReference>
<dbReference type="FunFam" id="2.40.30.170:FF:000010">
    <property type="entry name" value="Efflux RND transporter periplasmic adaptor subunit"/>
    <property type="match status" value="1"/>
</dbReference>
<evidence type="ECO:0000256" key="1">
    <source>
        <dbReference type="ARBA" id="ARBA00009477"/>
    </source>
</evidence>
<reference evidence="6 7" key="1">
    <citation type="submission" date="2013-04" db="EMBL/GenBank/DDBJ databases">
        <title>Oceanococcus atlanticus 22II-S10r2 Genome Sequencing.</title>
        <authorList>
            <person name="Lai Q."/>
            <person name="Li G."/>
            <person name="Shao Z."/>
        </authorList>
    </citation>
    <scope>NUCLEOTIDE SEQUENCE [LARGE SCALE GENOMIC DNA]</scope>
    <source>
        <strain evidence="6 7">22II-S10r2</strain>
    </source>
</reference>
<dbReference type="STRING" id="1317117.ATO7_09097"/>
<keyword evidence="7" id="KW-1185">Reference proteome</keyword>
<comment type="caution">
    <text evidence="6">The sequence shown here is derived from an EMBL/GenBank/DDBJ whole genome shotgun (WGS) entry which is preliminary data.</text>
</comment>
<feature type="domain" description="CzcB-like C-terminal circularly permuted SH3-like" evidence="5">
    <location>
        <begin position="210"/>
        <end position="269"/>
    </location>
</feature>
<proteinExistence type="inferred from homology"/>
<dbReference type="Gene3D" id="2.40.50.100">
    <property type="match status" value="1"/>
</dbReference>
<dbReference type="GO" id="GO:0060003">
    <property type="term" value="P:copper ion export"/>
    <property type="evidence" value="ECO:0007669"/>
    <property type="project" value="TreeGrafter"/>
</dbReference>
<dbReference type="Proteomes" id="UP000192342">
    <property type="component" value="Unassembled WGS sequence"/>
</dbReference>
<dbReference type="GO" id="GO:0015679">
    <property type="term" value="P:plasma membrane copper ion transport"/>
    <property type="evidence" value="ECO:0007669"/>
    <property type="project" value="TreeGrafter"/>
</dbReference>
<organism evidence="6 7">
    <name type="scientific">Oceanococcus atlanticus</name>
    <dbReference type="NCBI Taxonomy" id="1317117"/>
    <lineage>
        <taxon>Bacteria</taxon>
        <taxon>Pseudomonadati</taxon>
        <taxon>Pseudomonadota</taxon>
        <taxon>Gammaproteobacteria</taxon>
        <taxon>Chromatiales</taxon>
        <taxon>Oceanococcaceae</taxon>
        <taxon>Oceanococcus</taxon>
    </lineage>
</organism>
<dbReference type="Gene3D" id="2.40.30.170">
    <property type="match status" value="1"/>
</dbReference>
<dbReference type="InterPro" id="IPR058649">
    <property type="entry name" value="CzcB_C"/>
</dbReference>
<protein>
    <submittedName>
        <fullName evidence="6">CzcB family heavy metal RND efflux membrane fusion protein</fullName>
    </submittedName>
</protein>
<name>A0A1Y1SDV8_9GAMM</name>